<keyword evidence="1" id="KW-0472">Membrane</keyword>
<sequence>MMRERDRDLFLPPIHHKIRPPTGLITVLRRMDQSSVIQVNLQLSWASSGKQDVEDYNGWVFGEESVGSKRQTKGLPTFVLFDIGSSVVALLMCFVFQFHVLIDKKSLGSEWIKSGRMF</sequence>
<dbReference type="EMBL" id="CM007891">
    <property type="protein sequence ID" value="OTG33765.1"/>
    <property type="molecule type" value="Genomic_DNA"/>
</dbReference>
<organism evidence="2 3">
    <name type="scientific">Helianthus annuus</name>
    <name type="common">Common sunflower</name>
    <dbReference type="NCBI Taxonomy" id="4232"/>
    <lineage>
        <taxon>Eukaryota</taxon>
        <taxon>Viridiplantae</taxon>
        <taxon>Streptophyta</taxon>
        <taxon>Embryophyta</taxon>
        <taxon>Tracheophyta</taxon>
        <taxon>Spermatophyta</taxon>
        <taxon>Magnoliopsida</taxon>
        <taxon>eudicotyledons</taxon>
        <taxon>Gunneridae</taxon>
        <taxon>Pentapetalae</taxon>
        <taxon>asterids</taxon>
        <taxon>campanulids</taxon>
        <taxon>Asterales</taxon>
        <taxon>Asteraceae</taxon>
        <taxon>Asteroideae</taxon>
        <taxon>Heliantheae alliance</taxon>
        <taxon>Heliantheae</taxon>
        <taxon>Helianthus</taxon>
    </lineage>
</organism>
<proteinExistence type="predicted"/>
<keyword evidence="3" id="KW-1185">Reference proteome</keyword>
<evidence type="ECO:0000313" key="3">
    <source>
        <dbReference type="Proteomes" id="UP000215914"/>
    </source>
</evidence>
<accession>A0A251VDU3</accession>
<keyword evidence="1" id="KW-0812">Transmembrane</keyword>
<evidence type="ECO:0000256" key="1">
    <source>
        <dbReference type="SAM" id="Phobius"/>
    </source>
</evidence>
<dbReference type="AlphaFoldDB" id="A0A251VDU3"/>
<reference evidence="3" key="1">
    <citation type="journal article" date="2017" name="Nature">
        <title>The sunflower genome provides insights into oil metabolism, flowering and Asterid evolution.</title>
        <authorList>
            <person name="Badouin H."/>
            <person name="Gouzy J."/>
            <person name="Grassa C.J."/>
            <person name="Murat F."/>
            <person name="Staton S.E."/>
            <person name="Cottret L."/>
            <person name="Lelandais-Briere C."/>
            <person name="Owens G.L."/>
            <person name="Carrere S."/>
            <person name="Mayjonade B."/>
            <person name="Legrand L."/>
            <person name="Gill N."/>
            <person name="Kane N.C."/>
            <person name="Bowers J.E."/>
            <person name="Hubner S."/>
            <person name="Bellec A."/>
            <person name="Berard A."/>
            <person name="Berges H."/>
            <person name="Blanchet N."/>
            <person name="Boniface M.C."/>
            <person name="Brunel D."/>
            <person name="Catrice O."/>
            <person name="Chaidir N."/>
            <person name="Claudel C."/>
            <person name="Donnadieu C."/>
            <person name="Faraut T."/>
            <person name="Fievet G."/>
            <person name="Helmstetter N."/>
            <person name="King M."/>
            <person name="Knapp S.J."/>
            <person name="Lai Z."/>
            <person name="Le Paslier M.C."/>
            <person name="Lippi Y."/>
            <person name="Lorenzon L."/>
            <person name="Mandel J.R."/>
            <person name="Marage G."/>
            <person name="Marchand G."/>
            <person name="Marquand E."/>
            <person name="Bret-Mestries E."/>
            <person name="Morien E."/>
            <person name="Nambeesan S."/>
            <person name="Nguyen T."/>
            <person name="Pegot-Espagnet P."/>
            <person name="Pouilly N."/>
            <person name="Raftis F."/>
            <person name="Sallet E."/>
            <person name="Schiex T."/>
            <person name="Thomas J."/>
            <person name="Vandecasteele C."/>
            <person name="Vares D."/>
            <person name="Vear F."/>
            <person name="Vautrin S."/>
            <person name="Crespi M."/>
            <person name="Mangin B."/>
            <person name="Burke J.M."/>
            <person name="Salse J."/>
            <person name="Munos S."/>
            <person name="Vincourt P."/>
            <person name="Rieseberg L.H."/>
            <person name="Langlade N.B."/>
        </authorList>
    </citation>
    <scope>NUCLEOTIDE SEQUENCE [LARGE SCALE GENOMIC DNA]</scope>
    <source>
        <strain evidence="3">cv. SF193</strain>
    </source>
</reference>
<keyword evidence="1" id="KW-1133">Transmembrane helix</keyword>
<dbReference type="InParanoid" id="A0A251VDU3"/>
<protein>
    <submittedName>
        <fullName evidence="2">Uncharacterized protein</fullName>
    </submittedName>
</protein>
<feature type="transmembrane region" description="Helical" evidence="1">
    <location>
        <begin position="78"/>
        <end position="102"/>
    </location>
</feature>
<dbReference type="Proteomes" id="UP000215914">
    <property type="component" value="Chromosome 2"/>
</dbReference>
<name>A0A251VDU3_HELAN</name>
<gene>
    <name evidence="2" type="ORF">HannXRQ_Chr02g0038231</name>
</gene>
<evidence type="ECO:0000313" key="2">
    <source>
        <dbReference type="EMBL" id="OTG33765.1"/>
    </source>
</evidence>